<evidence type="ECO:0000313" key="3">
    <source>
        <dbReference type="EMBL" id="MDT0381006.1"/>
    </source>
</evidence>
<feature type="signal peptide" evidence="2">
    <location>
        <begin position="1"/>
        <end position="26"/>
    </location>
</feature>
<name>A0ABU2NWM4_9ACTN</name>
<dbReference type="EMBL" id="JAVREQ010000018">
    <property type="protein sequence ID" value="MDT0381006.1"/>
    <property type="molecule type" value="Genomic_DNA"/>
</dbReference>
<feature type="compositionally biased region" description="Gly residues" evidence="1">
    <location>
        <begin position="46"/>
        <end position="56"/>
    </location>
</feature>
<dbReference type="Proteomes" id="UP001183414">
    <property type="component" value="Unassembled WGS sequence"/>
</dbReference>
<comment type="caution">
    <text evidence="3">The sequence shown here is derived from an EMBL/GenBank/DDBJ whole genome shotgun (WGS) entry which is preliminary data.</text>
</comment>
<evidence type="ECO:0000313" key="4">
    <source>
        <dbReference type="Proteomes" id="UP001183414"/>
    </source>
</evidence>
<feature type="compositionally biased region" description="Low complexity" evidence="1">
    <location>
        <begin position="26"/>
        <end position="45"/>
    </location>
</feature>
<evidence type="ECO:0008006" key="5">
    <source>
        <dbReference type="Google" id="ProtNLM"/>
    </source>
</evidence>
<feature type="chain" id="PRO_5045213132" description="Secreted protein" evidence="2">
    <location>
        <begin position="27"/>
        <end position="193"/>
    </location>
</feature>
<feature type="region of interest" description="Disordered" evidence="1">
    <location>
        <begin position="26"/>
        <end position="60"/>
    </location>
</feature>
<reference evidence="4" key="1">
    <citation type="submission" date="2023-07" db="EMBL/GenBank/DDBJ databases">
        <title>30 novel species of actinomycetes from the DSMZ collection.</title>
        <authorList>
            <person name="Nouioui I."/>
        </authorList>
    </citation>
    <scope>NUCLEOTIDE SEQUENCE [LARGE SCALE GENOMIC DNA]</scope>
    <source>
        <strain evidence="4">DSM 42041</strain>
    </source>
</reference>
<proteinExistence type="predicted"/>
<protein>
    <recommendedName>
        <fullName evidence="5">Secreted protein</fullName>
    </recommendedName>
</protein>
<evidence type="ECO:0000256" key="1">
    <source>
        <dbReference type="SAM" id="MobiDB-lite"/>
    </source>
</evidence>
<keyword evidence="2" id="KW-0732">Signal</keyword>
<sequence length="193" mass="20041">MSMRPARARRASTVVALTLGTALAIAGCSGDSEGPQPEQSSSQAGSQGGGNDGEASGGQDQNQVVAEVKGGDITLRVTSAVREEGGFVTLRGTVTNAGSDVWVAPGWQGDEAELADNQASMAGAKLVDKEGRKRYYILRDTEGRCLCTKFTLGVEAGKTADWYAQFPAPPEGNDEVDFQIADMPPATVSLSEG</sequence>
<accession>A0ABU2NWM4</accession>
<gene>
    <name evidence="3" type="ORF">RM572_19815</name>
</gene>
<evidence type="ECO:0000256" key="2">
    <source>
        <dbReference type="SAM" id="SignalP"/>
    </source>
</evidence>
<dbReference type="RefSeq" id="WP_311674688.1">
    <property type="nucleotide sequence ID" value="NZ_JAVREQ010000018.1"/>
</dbReference>
<keyword evidence="4" id="KW-1185">Reference proteome</keyword>
<organism evidence="3 4">
    <name type="scientific">Streptomyces hazeniae</name>
    <dbReference type="NCBI Taxonomy" id="3075538"/>
    <lineage>
        <taxon>Bacteria</taxon>
        <taxon>Bacillati</taxon>
        <taxon>Actinomycetota</taxon>
        <taxon>Actinomycetes</taxon>
        <taxon>Kitasatosporales</taxon>
        <taxon>Streptomycetaceae</taxon>
        <taxon>Streptomyces</taxon>
    </lineage>
</organism>
<dbReference type="PROSITE" id="PS51257">
    <property type="entry name" value="PROKAR_LIPOPROTEIN"/>
    <property type="match status" value="1"/>
</dbReference>